<feature type="coiled-coil region" evidence="1">
    <location>
        <begin position="43"/>
        <end position="80"/>
    </location>
</feature>
<dbReference type="STRING" id="1217799.DEALK_01330"/>
<evidence type="ECO:0000313" key="4">
    <source>
        <dbReference type="Proteomes" id="UP000053947"/>
    </source>
</evidence>
<evidence type="ECO:0000259" key="2">
    <source>
        <dbReference type="Pfam" id="PF24481"/>
    </source>
</evidence>
<feature type="coiled-coil region" evidence="1">
    <location>
        <begin position="113"/>
        <end position="147"/>
    </location>
</feature>
<keyword evidence="1" id="KW-0175">Coiled coil</keyword>
<dbReference type="Proteomes" id="UP000053947">
    <property type="component" value="Unassembled WGS sequence"/>
</dbReference>
<evidence type="ECO:0000313" key="3">
    <source>
        <dbReference type="EMBL" id="KTB49221.1"/>
    </source>
</evidence>
<proteinExistence type="predicted"/>
<dbReference type="OrthoDB" id="9795058at2"/>
<accession>A0A0W0GKZ8</accession>
<name>A0A0W0GKZ8_9CHLR</name>
<sequence>MGAMNIPRLLGQLQDADLAADACREQIGRISAELNSDALAPERAALENMRDSLKNLNHQLRETTAQADDLTSRIQVYEEKLYSGRITSPKELSTLQKDIELLKGHRAPHEDRALELMEAIDDAEDGIARAEATLQRHKEALEVRRRELGEKMRTAGAELSGHEARRAALLTEIPAEAAEQYRLLRQQKGRAVARVEQGACRGCGIAVTSAWLHRARAGEIVRCTNCARILYLE</sequence>
<comment type="caution">
    <text evidence="3">The sequence shown here is derived from an EMBL/GenBank/DDBJ whole genome shotgun (WGS) entry which is preliminary data.</text>
</comment>
<dbReference type="AlphaFoldDB" id="A0A0W0GKZ8"/>
<organism evidence="3 4">
    <name type="scientific">Dehalogenimonas alkenigignens</name>
    <dbReference type="NCBI Taxonomy" id="1217799"/>
    <lineage>
        <taxon>Bacteria</taxon>
        <taxon>Bacillati</taxon>
        <taxon>Chloroflexota</taxon>
        <taxon>Dehalococcoidia</taxon>
        <taxon>Dehalococcoidales</taxon>
        <taxon>Dehalococcoidaceae</taxon>
        <taxon>Dehalogenimonas</taxon>
    </lineage>
</organism>
<feature type="domain" description="CT398-like coiled coil hairpin" evidence="2">
    <location>
        <begin position="39"/>
        <end position="189"/>
    </location>
</feature>
<dbReference type="Pfam" id="PF24481">
    <property type="entry name" value="CT398_CC"/>
    <property type="match status" value="1"/>
</dbReference>
<dbReference type="InterPro" id="IPR056003">
    <property type="entry name" value="CT398_CC_hairpin"/>
</dbReference>
<evidence type="ECO:0000256" key="1">
    <source>
        <dbReference type="SAM" id="Coils"/>
    </source>
</evidence>
<protein>
    <submittedName>
        <fullName evidence="3">Zn-ribbon protein</fullName>
    </submittedName>
</protein>
<gene>
    <name evidence="3" type="ORF">DEALK_01330</name>
</gene>
<reference evidence="3 4" key="1">
    <citation type="submission" date="2015-06" db="EMBL/GenBank/DDBJ databases">
        <title>Genome sequence of the organohalide-respiring Dehalogenimonas alkenigignens type strain (IP3-3T).</title>
        <authorList>
            <person name="Key T.A."/>
            <person name="Richmond D.P."/>
            <person name="Bowman K.S."/>
            <person name="Cho Y.-J."/>
            <person name="Chun J."/>
            <person name="da Costa M.S."/>
            <person name="Rainey F.A."/>
            <person name="Moe W.M."/>
        </authorList>
    </citation>
    <scope>NUCLEOTIDE SEQUENCE [LARGE SCALE GENOMIC DNA]</scope>
    <source>
        <strain evidence="3 4">IP3-3</strain>
    </source>
</reference>
<dbReference type="Gene3D" id="1.10.287.1490">
    <property type="match status" value="1"/>
</dbReference>
<dbReference type="EMBL" id="LFDV01000001">
    <property type="protein sequence ID" value="KTB49221.1"/>
    <property type="molecule type" value="Genomic_DNA"/>
</dbReference>
<keyword evidence="4" id="KW-1185">Reference proteome</keyword>